<evidence type="ECO:0000313" key="8">
    <source>
        <dbReference type="Proteomes" id="UP000216802"/>
    </source>
</evidence>
<reference evidence="6 9" key="3">
    <citation type="journal article" date="2019" name="Appl. Microbiol. Biotechnol.">
        <title>Uncovering carbohydrate metabolism through a genotype-phenotype association study of 56 lactic acid bacteria genomes.</title>
        <authorList>
            <person name="Buron-Moles G."/>
            <person name="Chailyan A."/>
            <person name="Dolejs I."/>
            <person name="Forster J."/>
            <person name="Miks M.H."/>
        </authorList>
    </citation>
    <scope>NUCLEOTIDE SEQUENCE [LARGE SCALE GENOMIC DNA]</scope>
    <source>
        <strain evidence="6 9">DSM 10551</strain>
    </source>
</reference>
<evidence type="ECO:0008006" key="10">
    <source>
        <dbReference type="Google" id="ProtNLM"/>
    </source>
</evidence>
<keyword evidence="9" id="KW-1185">Reference proteome</keyword>
<dbReference type="EMBL" id="NCXI01000035">
    <property type="protein sequence ID" value="PAK83842.1"/>
    <property type="molecule type" value="Genomic_DNA"/>
</dbReference>
<proteinExistence type="predicted"/>
<gene>
    <name evidence="5" type="ORF">B8W98_05905</name>
    <name evidence="6" type="ORF">C5L28_001040</name>
    <name evidence="4" type="ORF">LPKJCM_02165</name>
</gene>
<dbReference type="Proteomes" id="UP000214739">
    <property type="component" value="Unassembled WGS sequence"/>
</dbReference>
<sequence>MPQTTQPAIPSFVYDSSRQSALTTGPDTLTTAYSQNNPAAYSKIFDNSKTLYSVFMGSMVVDGSSGYGSFEPNAIMNINIPITANTTYDYNNPQRSAVYDAPQISSESTSKGITYAELDFDPILIHSIVLKKNDSLTAQNYKDLLQAAEANIISLYKSDATKDNSTDPVTITKITPKETPGTWNITYNYDGVTKNIQGTTTDKSSISAQNFTINYGADWNSRKFDGLTAHTDSNGKTVSPLSSGVTLSIKLNGKDVNSVDTTNSGAVYDVTYTIPGGAPTTIKVTVGQRNNTPNNNISANNNSNNNSNNTNNSWNPDGSTGLPNYAAVKGSAVYATKRIYMYRSANFKKSQRTATYPKAKRVNRPMFVVLGYAKSNGGALRYKVRDVNHGKKTDGKIGYISANPKYVVNVYYKTMPKDNKITVVNKKGIHAYKHVNLTGQVKTFKKGTHLTVKSFEKHNLTTRYKLSNGTYITANKKLVIQGNY</sequence>
<evidence type="ECO:0000313" key="9">
    <source>
        <dbReference type="Proteomes" id="UP000294668"/>
    </source>
</evidence>
<comment type="caution">
    <text evidence="5">The sequence shown here is derived from an EMBL/GenBank/DDBJ whole genome shotgun (WGS) entry which is preliminary data.</text>
</comment>
<feature type="region of interest" description="Disordered" evidence="1">
    <location>
        <begin position="288"/>
        <end position="318"/>
    </location>
</feature>
<dbReference type="Proteomes" id="UP000216802">
    <property type="component" value="Unassembled WGS sequence"/>
</dbReference>
<evidence type="ECO:0000256" key="1">
    <source>
        <dbReference type="SAM" id="MobiDB-lite"/>
    </source>
</evidence>
<reference evidence="6" key="4">
    <citation type="submission" date="2019-02" db="EMBL/GenBank/DDBJ databases">
        <authorList>
            <person name="Buron G."/>
            <person name="Chaylann A."/>
            <person name="Dolejs I."/>
            <person name="Forster J."/>
            <person name="Miks M.H."/>
        </authorList>
    </citation>
    <scope>NUCLEOTIDE SEQUENCE</scope>
    <source>
        <strain evidence="6">DSM 10551</strain>
    </source>
</reference>
<feature type="domain" description="DUF5776" evidence="3">
    <location>
        <begin position="411"/>
        <end position="479"/>
    </location>
</feature>
<name>A0A269YE81_9LACO</name>
<dbReference type="EMBL" id="BDGB01000104">
    <property type="protein sequence ID" value="GAW73032.1"/>
    <property type="molecule type" value="Genomic_DNA"/>
</dbReference>
<dbReference type="Pfam" id="PF07523">
    <property type="entry name" value="Big_3"/>
    <property type="match status" value="1"/>
</dbReference>
<dbReference type="InterPro" id="IPR022038">
    <property type="entry name" value="Ig-like_bact"/>
</dbReference>
<dbReference type="AlphaFoldDB" id="A0A269YE81"/>
<evidence type="ECO:0000259" key="2">
    <source>
        <dbReference type="Pfam" id="PF07523"/>
    </source>
</evidence>
<evidence type="ECO:0000313" key="5">
    <source>
        <dbReference type="EMBL" id="PAK83842.1"/>
    </source>
</evidence>
<protein>
    <recommendedName>
        <fullName evidence="10">DUF5776 domain-containing protein</fullName>
    </recommendedName>
</protein>
<evidence type="ECO:0000259" key="3">
    <source>
        <dbReference type="Pfam" id="PF19087"/>
    </source>
</evidence>
<dbReference type="RefSeq" id="WP_087069640.1">
    <property type="nucleotide sequence ID" value="NZ_BAAAXO010000001.1"/>
</dbReference>
<dbReference type="OrthoDB" id="2330063at2"/>
<dbReference type="EMBL" id="PUFL01000075">
    <property type="protein sequence ID" value="TDG89819.1"/>
    <property type="molecule type" value="Genomic_DNA"/>
</dbReference>
<reference evidence="5 8" key="2">
    <citation type="submission" date="2017-04" db="EMBL/GenBank/DDBJ databases">
        <title>Kefir bacterial isolates.</title>
        <authorList>
            <person name="Kim Y."/>
            <person name="Blasche S."/>
            <person name="Patil K.R."/>
        </authorList>
    </citation>
    <scope>NUCLEOTIDE SEQUENCE [LARGE SCALE GENOMIC DNA]</scope>
    <source>
        <strain evidence="5 8">OG2</strain>
    </source>
</reference>
<evidence type="ECO:0000313" key="4">
    <source>
        <dbReference type="EMBL" id="GAW73032.1"/>
    </source>
</evidence>
<evidence type="ECO:0000313" key="6">
    <source>
        <dbReference type="EMBL" id="TDG89819.1"/>
    </source>
</evidence>
<dbReference type="Pfam" id="PF19087">
    <property type="entry name" value="DUF5776"/>
    <property type="match status" value="1"/>
</dbReference>
<reference evidence="4 7" key="1">
    <citation type="journal article" date="2017" name="Biosci Microbiota Food Health">
        <title>Genomic characterization reconfirms the taxonomic status of Lactobacillus parakefiri.</title>
        <authorList>
            <person name="Tanizawa Y."/>
            <person name="Kobayashi H."/>
            <person name="Kaminuma E."/>
            <person name="Sakamoto M."/>
            <person name="Ohkuma M."/>
            <person name="Nakamura Y."/>
            <person name="Arita M."/>
            <person name="Tohno M."/>
        </authorList>
    </citation>
    <scope>NUCLEOTIDE SEQUENCE [LARGE SCALE GENOMIC DNA]</scope>
    <source>
        <strain evidence="4 7">JCM 8573</strain>
    </source>
</reference>
<feature type="domain" description="Ig-like" evidence="2">
    <location>
        <begin position="212"/>
        <end position="286"/>
    </location>
</feature>
<evidence type="ECO:0000313" key="7">
    <source>
        <dbReference type="Proteomes" id="UP000214739"/>
    </source>
</evidence>
<dbReference type="InterPro" id="IPR044081">
    <property type="entry name" value="DUF5776"/>
</dbReference>
<organism evidence="5 8">
    <name type="scientific">Lentilactobacillus parakefiri</name>
    <dbReference type="NCBI Taxonomy" id="152332"/>
    <lineage>
        <taxon>Bacteria</taxon>
        <taxon>Bacillati</taxon>
        <taxon>Bacillota</taxon>
        <taxon>Bacilli</taxon>
        <taxon>Lactobacillales</taxon>
        <taxon>Lactobacillaceae</taxon>
        <taxon>Lentilactobacillus</taxon>
    </lineage>
</organism>
<accession>A0A269YE81</accession>
<dbReference type="Proteomes" id="UP000294668">
    <property type="component" value="Unassembled WGS sequence"/>
</dbReference>
<feature type="compositionally biased region" description="Low complexity" evidence="1">
    <location>
        <begin position="290"/>
        <end position="315"/>
    </location>
</feature>